<organism evidence="1 2">
    <name type="scientific">Pseudomonas plecoglossicida</name>
    <dbReference type="NCBI Taxonomy" id="70775"/>
    <lineage>
        <taxon>Bacteria</taxon>
        <taxon>Pseudomonadati</taxon>
        <taxon>Pseudomonadota</taxon>
        <taxon>Gammaproteobacteria</taxon>
        <taxon>Pseudomonadales</taxon>
        <taxon>Pseudomonadaceae</taxon>
        <taxon>Pseudomonas</taxon>
    </lineage>
</organism>
<dbReference type="SMART" id="SM01252">
    <property type="entry name" value="KilA-N"/>
    <property type="match status" value="1"/>
</dbReference>
<dbReference type="EMBL" id="NTME01000001">
    <property type="protein sequence ID" value="PBJ97523.1"/>
    <property type="molecule type" value="Genomic_DNA"/>
</dbReference>
<keyword evidence="1" id="KW-0238">DNA-binding</keyword>
<evidence type="ECO:0000313" key="1">
    <source>
        <dbReference type="EMBL" id="PBJ97523.1"/>
    </source>
</evidence>
<sequence length="178" mass="20203">MNNVISLSFQGNPVRFNGEGWINATEVAKRFGKKPIKWLELPSTKSYMAAMLRRLSNEVRESDLKLVETVRGRGKAGTWLHPKLGVRFAQWLDDDFAVWCDEQIDALLRGETSLLARFNQVCKRLDDRQARASLAGKELNGWKCEKPRLIAEVERGRQLLQMTLGLNAPDVPLIQAGR</sequence>
<proteinExistence type="predicted"/>
<reference evidence="1 2" key="1">
    <citation type="submission" date="2017-09" db="EMBL/GenBank/DDBJ databases">
        <authorList>
            <person name="Ehlers B."/>
            <person name="Leendertz F.H."/>
        </authorList>
    </citation>
    <scope>NUCLEOTIDE SEQUENCE [LARGE SCALE GENOMIC DNA]</scope>
    <source>
        <strain evidence="1 2">DJ-1</strain>
    </source>
</reference>
<protein>
    <submittedName>
        <fullName evidence="1">DNA-binding protein</fullName>
    </submittedName>
</protein>
<dbReference type="AlphaFoldDB" id="A0A0B5KLQ7"/>
<dbReference type="Proteomes" id="UP000218102">
    <property type="component" value="Unassembled WGS sequence"/>
</dbReference>
<gene>
    <name evidence="1" type="ORF">CMV24_02050</name>
</gene>
<dbReference type="GO" id="GO:0003677">
    <property type="term" value="F:DNA binding"/>
    <property type="evidence" value="ECO:0007669"/>
    <property type="project" value="UniProtKB-KW"/>
</dbReference>
<dbReference type="KEGG" id="ppj:RK21_05797"/>
<accession>A0A0B5KLQ7</accession>
<dbReference type="RefSeq" id="WP_041506378.1">
    <property type="nucleotide sequence ID" value="NZ_CP010359.1"/>
</dbReference>
<dbReference type="InterPro" id="IPR018877">
    <property type="entry name" value="Phage_P22_Orf201_C"/>
</dbReference>
<name>A0A0B5KLQ7_PSEDL</name>
<dbReference type="InterPro" id="IPR036887">
    <property type="entry name" value="HTH_APSES_sf"/>
</dbReference>
<dbReference type="InterPro" id="IPR018004">
    <property type="entry name" value="KilA/APSES_HTH"/>
</dbReference>
<dbReference type="SUPFAM" id="SSF54616">
    <property type="entry name" value="DNA-binding domain of Mlu1-box binding protein MBP1"/>
    <property type="match status" value="1"/>
</dbReference>
<dbReference type="PROSITE" id="PS51301">
    <property type="entry name" value="KILA_N"/>
    <property type="match status" value="1"/>
</dbReference>
<dbReference type="InterPro" id="IPR017880">
    <property type="entry name" value="KilA_N"/>
</dbReference>
<dbReference type="Pfam" id="PF04383">
    <property type="entry name" value="KilA-N"/>
    <property type="match status" value="1"/>
</dbReference>
<evidence type="ECO:0000313" key="2">
    <source>
        <dbReference type="Proteomes" id="UP000218102"/>
    </source>
</evidence>
<comment type="caution">
    <text evidence="1">The sequence shown here is derived from an EMBL/GenBank/DDBJ whole genome shotgun (WGS) entry which is preliminary data.</text>
</comment>
<dbReference type="Pfam" id="PF10549">
    <property type="entry name" value="ORF11CD3"/>
    <property type="match status" value="1"/>
</dbReference>